<dbReference type="PANTHER" id="PTHR43684">
    <property type="match status" value="1"/>
</dbReference>
<dbReference type="InterPro" id="IPR001753">
    <property type="entry name" value="Enoyl-CoA_hydra/iso"/>
</dbReference>
<dbReference type="RefSeq" id="WP_008247434.1">
    <property type="nucleotide sequence ID" value="NZ_CP014544.1"/>
</dbReference>
<reference evidence="2 3" key="1">
    <citation type="submission" date="2015-12" db="EMBL/GenBank/DDBJ databases">
        <authorList>
            <person name="Shamseldin A."/>
            <person name="Moawad H."/>
            <person name="Abd El-Rahim W.M."/>
            <person name="Sadowsky M.J."/>
        </authorList>
    </citation>
    <scope>NUCLEOTIDE SEQUENCE [LARGE SCALE GENOMIC DNA]</scope>
    <source>
        <strain evidence="2 3">SM2</strain>
    </source>
</reference>
<protein>
    <submittedName>
        <fullName evidence="2">Enoyl-CoA hydratase</fullName>
    </submittedName>
</protein>
<dbReference type="Gene3D" id="1.10.12.10">
    <property type="entry name" value="Lyase 2-enoyl-coa Hydratase, Chain A, domain 2"/>
    <property type="match status" value="1"/>
</dbReference>
<evidence type="ECO:0000313" key="3">
    <source>
        <dbReference type="Proteomes" id="UP000074119"/>
    </source>
</evidence>
<dbReference type="InterPro" id="IPR051053">
    <property type="entry name" value="ECH/Chromodomain_protein"/>
</dbReference>
<gene>
    <name evidence="2" type="ORF">AZF00_07280</name>
</gene>
<name>A0A127MAM3_9GAMM</name>
<dbReference type="GO" id="GO:0003824">
    <property type="term" value="F:catalytic activity"/>
    <property type="evidence" value="ECO:0007669"/>
    <property type="project" value="UniProtKB-ARBA"/>
</dbReference>
<evidence type="ECO:0000313" key="2">
    <source>
        <dbReference type="EMBL" id="AMO70301.1"/>
    </source>
</evidence>
<evidence type="ECO:0000256" key="1">
    <source>
        <dbReference type="ARBA" id="ARBA00005254"/>
    </source>
</evidence>
<dbReference type="STRING" id="1470434.AZF00_07280"/>
<dbReference type="PANTHER" id="PTHR43684:SF4">
    <property type="entry name" value="ENOYL-COA HYDRATASE_ISOMERASE FAMILY PROTEIN (AFU_ORTHOLOGUE AFUA_1G01890)"/>
    <property type="match status" value="1"/>
</dbReference>
<proteinExistence type="inferred from homology"/>
<dbReference type="KEGG" id="zal:AZF00_07280"/>
<dbReference type="InterPro" id="IPR029045">
    <property type="entry name" value="ClpP/crotonase-like_dom_sf"/>
</dbReference>
<dbReference type="EMBL" id="CP014544">
    <property type="protein sequence ID" value="AMO70301.1"/>
    <property type="molecule type" value="Genomic_DNA"/>
</dbReference>
<dbReference type="SUPFAM" id="SSF52096">
    <property type="entry name" value="ClpP/crotonase"/>
    <property type="match status" value="1"/>
</dbReference>
<dbReference type="AlphaFoldDB" id="A0A127MAM3"/>
<dbReference type="Proteomes" id="UP000074119">
    <property type="component" value="Chromosome"/>
</dbReference>
<dbReference type="InterPro" id="IPR014748">
    <property type="entry name" value="Enoyl-CoA_hydra_C"/>
</dbReference>
<dbReference type="Pfam" id="PF00378">
    <property type="entry name" value="ECH_1"/>
    <property type="match status" value="1"/>
</dbReference>
<dbReference type="CDD" id="cd06558">
    <property type="entry name" value="crotonase-like"/>
    <property type="match status" value="1"/>
</dbReference>
<organism evidence="2 3">
    <name type="scientific">Zhongshania aliphaticivorans</name>
    <dbReference type="NCBI Taxonomy" id="1470434"/>
    <lineage>
        <taxon>Bacteria</taxon>
        <taxon>Pseudomonadati</taxon>
        <taxon>Pseudomonadota</taxon>
        <taxon>Gammaproteobacteria</taxon>
        <taxon>Cellvibrionales</taxon>
        <taxon>Spongiibacteraceae</taxon>
        <taxon>Zhongshania</taxon>
    </lineage>
</organism>
<dbReference type="Gene3D" id="3.90.226.10">
    <property type="entry name" value="2-enoyl-CoA Hydratase, Chain A, domain 1"/>
    <property type="match status" value="1"/>
</dbReference>
<sequence>MHQYKTLLWEQANGVATITLNRPDSANSLNLEMARELMLAAMRCDEDEDIRAVIITASGKMFCAGGDVMSFINAGDDIGILLKEITAYLHSANARFARMSAPLIVAVNGTAAGAGFSLAISGDLVLAADTAKFTMAYTGIGASPDGSSTHFLPRLIGLRRAQELMLTNRVLSAEEALDWGMLTKVVKADELLTEAQTLARKLADGPSLAHGEIKSLLLSSYANTLETQLELESRGIAKCMNSSQGKEGLKAFKEKRKPTFNPS</sequence>
<accession>A0A127MAM3</accession>
<comment type="similarity">
    <text evidence="1">Belongs to the enoyl-CoA hydratase/isomerase family.</text>
</comment>